<dbReference type="GO" id="GO:0003964">
    <property type="term" value="F:RNA-directed DNA polymerase activity"/>
    <property type="evidence" value="ECO:0007669"/>
    <property type="project" value="UniProtKB-KW"/>
</dbReference>
<name>A0A200QCJ0_MACCD</name>
<proteinExistence type="predicted"/>
<comment type="caution">
    <text evidence="2">The sequence shown here is derived from an EMBL/GenBank/DDBJ whole genome shotgun (WGS) entry which is preliminary data.</text>
</comment>
<protein>
    <submittedName>
        <fullName evidence="2">Reverse transcriptase zinc-binding domain</fullName>
    </submittedName>
</protein>
<dbReference type="Proteomes" id="UP000195402">
    <property type="component" value="Unassembled WGS sequence"/>
</dbReference>
<sequence length="143" mass="16062">MSKINSTQILVDTKDTMPWKPTESKTFTVQSCYKVLLPRAEDAFPASTVWSTLAPAKVAFTVWAAFFRKLPTVDALKRRGKICPNRSQSFNIQWCPPQHFGQILDIWSKMKLPTKGFHSTKCNLGAEGAAVLLEQKYGLGEKL</sequence>
<evidence type="ECO:0000313" key="2">
    <source>
        <dbReference type="EMBL" id="OVA08097.1"/>
    </source>
</evidence>
<accession>A0A200QCJ0</accession>
<keyword evidence="3" id="KW-1185">Reference proteome</keyword>
<dbReference type="InterPro" id="IPR026960">
    <property type="entry name" value="RVT-Znf"/>
</dbReference>
<dbReference type="InParanoid" id="A0A200QCJ0"/>
<feature type="domain" description="Reverse transcriptase zinc-binding" evidence="1">
    <location>
        <begin position="27"/>
        <end position="91"/>
    </location>
</feature>
<organism evidence="2 3">
    <name type="scientific">Macleaya cordata</name>
    <name type="common">Five-seeded plume-poppy</name>
    <name type="synonym">Bocconia cordata</name>
    <dbReference type="NCBI Taxonomy" id="56857"/>
    <lineage>
        <taxon>Eukaryota</taxon>
        <taxon>Viridiplantae</taxon>
        <taxon>Streptophyta</taxon>
        <taxon>Embryophyta</taxon>
        <taxon>Tracheophyta</taxon>
        <taxon>Spermatophyta</taxon>
        <taxon>Magnoliopsida</taxon>
        <taxon>Ranunculales</taxon>
        <taxon>Papaveraceae</taxon>
        <taxon>Papaveroideae</taxon>
        <taxon>Macleaya</taxon>
    </lineage>
</organism>
<evidence type="ECO:0000259" key="1">
    <source>
        <dbReference type="Pfam" id="PF13966"/>
    </source>
</evidence>
<keyword evidence="2" id="KW-0548">Nucleotidyltransferase</keyword>
<dbReference type="AlphaFoldDB" id="A0A200QCJ0"/>
<gene>
    <name evidence="2" type="ORF">BVC80_339g12</name>
</gene>
<dbReference type="EMBL" id="MVGT01002360">
    <property type="protein sequence ID" value="OVA08097.1"/>
    <property type="molecule type" value="Genomic_DNA"/>
</dbReference>
<keyword evidence="2" id="KW-0808">Transferase</keyword>
<dbReference type="Pfam" id="PF13966">
    <property type="entry name" value="zf-RVT"/>
    <property type="match status" value="1"/>
</dbReference>
<reference evidence="2 3" key="1">
    <citation type="journal article" date="2017" name="Mol. Plant">
        <title>The Genome of Medicinal Plant Macleaya cordata Provides New Insights into Benzylisoquinoline Alkaloids Metabolism.</title>
        <authorList>
            <person name="Liu X."/>
            <person name="Liu Y."/>
            <person name="Huang P."/>
            <person name="Ma Y."/>
            <person name="Qing Z."/>
            <person name="Tang Q."/>
            <person name="Cao H."/>
            <person name="Cheng P."/>
            <person name="Zheng Y."/>
            <person name="Yuan Z."/>
            <person name="Zhou Y."/>
            <person name="Liu J."/>
            <person name="Tang Z."/>
            <person name="Zhuo Y."/>
            <person name="Zhang Y."/>
            <person name="Yu L."/>
            <person name="Huang J."/>
            <person name="Yang P."/>
            <person name="Peng Q."/>
            <person name="Zhang J."/>
            <person name="Jiang W."/>
            <person name="Zhang Z."/>
            <person name="Lin K."/>
            <person name="Ro D.K."/>
            <person name="Chen X."/>
            <person name="Xiong X."/>
            <person name="Shang Y."/>
            <person name="Huang S."/>
            <person name="Zeng J."/>
        </authorList>
    </citation>
    <scope>NUCLEOTIDE SEQUENCE [LARGE SCALE GENOMIC DNA]</scope>
    <source>
        <strain evidence="3">cv. BLH2017</strain>
        <tissue evidence="2">Root</tissue>
    </source>
</reference>
<keyword evidence="2" id="KW-0695">RNA-directed DNA polymerase</keyword>
<evidence type="ECO:0000313" key="3">
    <source>
        <dbReference type="Proteomes" id="UP000195402"/>
    </source>
</evidence>